<evidence type="ECO:0000313" key="18">
    <source>
        <dbReference type="Proteomes" id="UP000253250"/>
    </source>
</evidence>
<dbReference type="AlphaFoldDB" id="A0A368HDE9"/>
<feature type="transmembrane region" description="Helical" evidence="15">
    <location>
        <begin position="27"/>
        <end position="49"/>
    </location>
</feature>
<evidence type="ECO:0000256" key="6">
    <source>
        <dbReference type="ARBA" id="ARBA00022660"/>
    </source>
</evidence>
<proteinExistence type="inferred from homology"/>
<dbReference type="GO" id="GO:0004129">
    <property type="term" value="F:cytochrome-c oxidase activity"/>
    <property type="evidence" value="ECO:0007669"/>
    <property type="project" value="InterPro"/>
</dbReference>
<dbReference type="SUPFAM" id="SSF81442">
    <property type="entry name" value="Cytochrome c oxidase subunit I-like"/>
    <property type="match status" value="1"/>
</dbReference>
<dbReference type="GO" id="GO:0046872">
    <property type="term" value="F:metal ion binding"/>
    <property type="evidence" value="ECO:0007669"/>
    <property type="project" value="UniProtKB-KW"/>
</dbReference>
<dbReference type="OrthoDB" id="9803294at2"/>
<gene>
    <name evidence="17" type="ORF">C4900_11635</name>
</gene>
<feature type="transmembrane region" description="Helical" evidence="15">
    <location>
        <begin position="517"/>
        <end position="536"/>
    </location>
</feature>
<keyword evidence="12" id="KW-0186">Copper</keyword>
<accession>A0A368HDE9</accession>
<evidence type="ECO:0000256" key="2">
    <source>
        <dbReference type="ARBA" id="ARBA00009578"/>
    </source>
</evidence>
<dbReference type="GO" id="GO:0022904">
    <property type="term" value="P:respiratory electron transport chain"/>
    <property type="evidence" value="ECO:0007669"/>
    <property type="project" value="TreeGrafter"/>
</dbReference>
<evidence type="ECO:0000256" key="15">
    <source>
        <dbReference type="SAM" id="Phobius"/>
    </source>
</evidence>
<keyword evidence="10 15" id="KW-1133">Transmembrane helix</keyword>
<reference evidence="17 18" key="1">
    <citation type="submission" date="2018-02" db="EMBL/GenBank/DDBJ databases">
        <title>Insights into the biology of acidophilic members of the Acidiferrobacteraceae family derived from comparative genomic analyses.</title>
        <authorList>
            <person name="Issotta F."/>
            <person name="Thyssen C."/>
            <person name="Mena C."/>
            <person name="Moya A."/>
            <person name="Bellenberg S."/>
            <person name="Sproer C."/>
            <person name="Covarrubias P.C."/>
            <person name="Sand W."/>
            <person name="Quatrini R."/>
            <person name="Vera M."/>
        </authorList>
    </citation>
    <scope>NUCLEOTIDE SEQUENCE [LARGE SCALE GENOMIC DNA]</scope>
    <source>
        <strain evidence="18">m-1</strain>
    </source>
</reference>
<feature type="transmembrane region" description="Helical" evidence="15">
    <location>
        <begin position="298"/>
        <end position="317"/>
    </location>
</feature>
<dbReference type="RefSeq" id="WP_083995840.1">
    <property type="nucleotide sequence ID" value="NZ_CP080624.1"/>
</dbReference>
<keyword evidence="11" id="KW-0408">Iron</keyword>
<evidence type="ECO:0000256" key="8">
    <source>
        <dbReference type="ARBA" id="ARBA00022723"/>
    </source>
</evidence>
<feature type="transmembrane region" description="Helical" evidence="15">
    <location>
        <begin position="122"/>
        <end position="146"/>
    </location>
</feature>
<dbReference type="Proteomes" id="UP000253250">
    <property type="component" value="Unassembled WGS sequence"/>
</dbReference>
<keyword evidence="13 15" id="KW-0472">Membrane</keyword>
<evidence type="ECO:0000313" key="17">
    <source>
        <dbReference type="EMBL" id="RCN56453.1"/>
    </source>
</evidence>
<evidence type="ECO:0000256" key="11">
    <source>
        <dbReference type="ARBA" id="ARBA00023004"/>
    </source>
</evidence>
<dbReference type="PROSITE" id="PS50855">
    <property type="entry name" value="COX1"/>
    <property type="match status" value="1"/>
</dbReference>
<keyword evidence="6 14" id="KW-0679">Respiratory chain</keyword>
<feature type="transmembrane region" description="Helical" evidence="15">
    <location>
        <begin position="208"/>
        <end position="232"/>
    </location>
</feature>
<feature type="transmembrane region" description="Helical" evidence="15">
    <location>
        <begin position="435"/>
        <end position="458"/>
    </location>
</feature>
<keyword evidence="4" id="KW-1003">Cell membrane</keyword>
<dbReference type="GO" id="GO:0015990">
    <property type="term" value="P:electron transport coupled proton transport"/>
    <property type="evidence" value="ECO:0007669"/>
    <property type="project" value="TreeGrafter"/>
</dbReference>
<dbReference type="PROSITE" id="PS00077">
    <property type="entry name" value="COX1_CUB"/>
    <property type="match status" value="1"/>
</dbReference>
<keyword evidence="5 14" id="KW-0349">Heme</keyword>
<keyword evidence="3 14" id="KW-0813">Transport</keyword>
<dbReference type="InterPro" id="IPR023616">
    <property type="entry name" value="Cyt_c_oxase-like_su1_dom"/>
</dbReference>
<feature type="transmembrane region" description="Helical" evidence="15">
    <location>
        <begin position="362"/>
        <end position="387"/>
    </location>
</feature>
<evidence type="ECO:0000256" key="1">
    <source>
        <dbReference type="ARBA" id="ARBA00004651"/>
    </source>
</evidence>
<evidence type="ECO:0000256" key="3">
    <source>
        <dbReference type="ARBA" id="ARBA00022448"/>
    </source>
</evidence>
<keyword evidence="8" id="KW-0479">Metal-binding</keyword>
<dbReference type="Pfam" id="PF00115">
    <property type="entry name" value="COX1"/>
    <property type="match status" value="1"/>
</dbReference>
<evidence type="ECO:0000256" key="5">
    <source>
        <dbReference type="ARBA" id="ARBA00022617"/>
    </source>
</evidence>
<feature type="transmembrane region" description="Helical" evidence="15">
    <location>
        <begin position="474"/>
        <end position="497"/>
    </location>
</feature>
<evidence type="ECO:0000256" key="13">
    <source>
        <dbReference type="ARBA" id="ARBA00023136"/>
    </source>
</evidence>
<dbReference type="InterPro" id="IPR036927">
    <property type="entry name" value="Cyt_c_oxase-like_su1_sf"/>
</dbReference>
<dbReference type="InterPro" id="IPR023615">
    <property type="entry name" value="Cyt_c_Oxase_su1_BS"/>
</dbReference>
<name>A0A368HDE9_9GAMM</name>
<keyword evidence="9 14" id="KW-0249">Electron transport</keyword>
<feature type="transmembrane region" description="Helical" evidence="15">
    <location>
        <begin position="329"/>
        <end position="350"/>
    </location>
</feature>
<dbReference type="GO" id="GO:0005886">
    <property type="term" value="C:plasma membrane"/>
    <property type="evidence" value="ECO:0007669"/>
    <property type="project" value="UniProtKB-SubCell"/>
</dbReference>
<comment type="similarity">
    <text evidence="2 14">Belongs to the heme-copper respiratory oxidase family.</text>
</comment>
<dbReference type="InterPro" id="IPR000883">
    <property type="entry name" value="Cyt_C_Oxase_1"/>
</dbReference>
<dbReference type="GO" id="GO:0009486">
    <property type="term" value="F:cytochrome bo3 ubiquinol oxidase activity"/>
    <property type="evidence" value="ECO:0007669"/>
    <property type="project" value="TreeGrafter"/>
</dbReference>
<feature type="transmembrane region" description="Helical" evidence="15">
    <location>
        <begin position="399"/>
        <end position="423"/>
    </location>
</feature>
<dbReference type="Gene3D" id="1.20.210.10">
    <property type="entry name" value="Cytochrome c oxidase-like, subunit I domain"/>
    <property type="match status" value="1"/>
</dbReference>
<dbReference type="PANTHER" id="PTHR10422:SF35">
    <property type="entry name" value="CYTOCHROME BO(3) UBIQUINOL OXIDASE SUBUNIT 1"/>
    <property type="match status" value="1"/>
</dbReference>
<organism evidence="17 18">
    <name type="scientific">Acidiferrobacter thiooxydans</name>
    <dbReference type="NCBI Taxonomy" id="163359"/>
    <lineage>
        <taxon>Bacteria</taxon>
        <taxon>Pseudomonadati</taxon>
        <taxon>Pseudomonadota</taxon>
        <taxon>Gammaproteobacteria</taxon>
        <taxon>Acidiferrobacterales</taxon>
        <taxon>Acidiferrobacteraceae</taxon>
        <taxon>Acidiferrobacter</taxon>
    </lineage>
</organism>
<feature type="transmembrane region" description="Helical" evidence="15">
    <location>
        <begin position="70"/>
        <end position="90"/>
    </location>
</feature>
<feature type="transmembrane region" description="Helical" evidence="15">
    <location>
        <begin position="611"/>
        <end position="632"/>
    </location>
</feature>
<keyword evidence="18" id="KW-1185">Reference proteome</keyword>
<evidence type="ECO:0000256" key="14">
    <source>
        <dbReference type="RuleBase" id="RU000370"/>
    </source>
</evidence>
<sequence>MLVHIDGPWSPLLGRLALSEIPYNNPILVGTFVFATLLAVVLIGLATYFGMWRTLWRDWLTSVDHKKIGIMYILIGLVMLFRGFIDAVMMRTQQALAVGPHSPGYLHSLHGYLTPYHFDQIYTAHGTIMILFAATPLLVGIMNILVPLQIGARDMAYPYLNAVSLWLTAAGAALVMVSLFIGDFAHAGWFGIVPVMELPYSPGVGVDYWMWAFQLSSIGTTLGGINLLATIVKMRAPGMTWGRLPIFTWASLSANLISLTTFPVLTVTLALLALDRYVGTHFYTAGLGGNLMLYNDLFWIWGHPEVYFVILPAFGMISEIIPTFSEKPLFGYMGMVLASLGIAGVSWGVWLHHFFTMASAPAVNAFFSITTMAVGIPTGVKVFNWAFTMFRGRLRFELPMMWASAALFFLLVGGLTGMMNAFATNDYMVHNSVFVVAHFHMMLLLIVYAIFGGVNYWFPKVFGFRLEQRFGKMFFWLFTAGTAVVFIPMFTLGFMGMTRRLDYIAFPQWGPLLDVEVVGIGIYVLSVVALLAQLYVSFRDRARNRVGLDAWETSRSLEWMTHSPVPFYNFAVTPEVHARDERAWRVEHGVDTVRPERYEDIHMPRNTATPLWLGLLSFGLAFGLVWRIWWLAEVCTAAIIALIVIRSFDHDTDYTIAAKDIERMERAIRDIPSGRPVADDVIGGVPAFREGM</sequence>
<feature type="domain" description="Cytochrome oxidase subunit I profile" evidence="16">
    <location>
        <begin position="50"/>
        <end position="577"/>
    </location>
</feature>
<dbReference type="GO" id="GO:0020037">
    <property type="term" value="F:heme binding"/>
    <property type="evidence" value="ECO:0007669"/>
    <property type="project" value="InterPro"/>
</dbReference>
<comment type="caution">
    <text evidence="17">The sequence shown here is derived from an EMBL/GenBank/DDBJ whole genome shotgun (WGS) entry which is preliminary data.</text>
</comment>
<dbReference type="PRINTS" id="PR01165">
    <property type="entry name" value="CYCOXIDASEI"/>
</dbReference>
<dbReference type="GO" id="GO:0009060">
    <property type="term" value="P:aerobic respiration"/>
    <property type="evidence" value="ECO:0007669"/>
    <property type="project" value="InterPro"/>
</dbReference>
<comment type="subcellular location">
    <subcellularLocation>
        <location evidence="1">Cell membrane</location>
        <topology evidence="1">Multi-pass membrane protein</topology>
    </subcellularLocation>
</comment>
<dbReference type="PANTHER" id="PTHR10422">
    <property type="entry name" value="CYTOCHROME C OXIDASE SUBUNIT 1"/>
    <property type="match status" value="1"/>
</dbReference>
<evidence type="ECO:0000259" key="16">
    <source>
        <dbReference type="PROSITE" id="PS50855"/>
    </source>
</evidence>
<feature type="transmembrane region" description="Helical" evidence="15">
    <location>
        <begin position="158"/>
        <end position="181"/>
    </location>
</feature>
<dbReference type="EMBL" id="PSYR01000002">
    <property type="protein sequence ID" value="RCN56453.1"/>
    <property type="molecule type" value="Genomic_DNA"/>
</dbReference>
<evidence type="ECO:0000256" key="9">
    <source>
        <dbReference type="ARBA" id="ARBA00022982"/>
    </source>
</evidence>
<evidence type="ECO:0000256" key="12">
    <source>
        <dbReference type="ARBA" id="ARBA00023008"/>
    </source>
</evidence>
<evidence type="ECO:0000256" key="4">
    <source>
        <dbReference type="ARBA" id="ARBA00022475"/>
    </source>
</evidence>
<evidence type="ECO:0000256" key="7">
    <source>
        <dbReference type="ARBA" id="ARBA00022692"/>
    </source>
</evidence>
<feature type="transmembrane region" description="Helical" evidence="15">
    <location>
        <begin position="244"/>
        <end position="274"/>
    </location>
</feature>
<protein>
    <submittedName>
        <fullName evidence="17">Cytochrome o ubiquinol oxidase subunit I</fullName>
    </submittedName>
</protein>
<keyword evidence="7 14" id="KW-0812">Transmembrane</keyword>
<evidence type="ECO:0000256" key="10">
    <source>
        <dbReference type="ARBA" id="ARBA00022989"/>
    </source>
</evidence>